<keyword evidence="2" id="KW-1185">Reference proteome</keyword>
<dbReference type="EMBL" id="JBJXBP010000005">
    <property type="protein sequence ID" value="KAL3828184.1"/>
    <property type="molecule type" value="Genomic_DNA"/>
</dbReference>
<evidence type="ECO:0000313" key="1">
    <source>
        <dbReference type="EMBL" id="KAL3828184.1"/>
    </source>
</evidence>
<reference evidence="1 2" key="1">
    <citation type="submission" date="2024-12" db="EMBL/GenBank/DDBJ databases">
        <title>The unique morphological basis and parallel evolutionary history of personate flowers in Penstemon.</title>
        <authorList>
            <person name="Depatie T.H."/>
            <person name="Wessinger C.A."/>
        </authorList>
    </citation>
    <scope>NUCLEOTIDE SEQUENCE [LARGE SCALE GENOMIC DNA]</scope>
    <source>
        <strain evidence="1">WTNN_2</strain>
        <tissue evidence="1">Leaf</tissue>
    </source>
</reference>
<name>A0ABD3SU97_9LAMI</name>
<gene>
    <name evidence="1" type="ORF">ACJIZ3_016986</name>
</gene>
<organism evidence="1 2">
    <name type="scientific">Penstemon smallii</name>
    <dbReference type="NCBI Taxonomy" id="265156"/>
    <lineage>
        <taxon>Eukaryota</taxon>
        <taxon>Viridiplantae</taxon>
        <taxon>Streptophyta</taxon>
        <taxon>Embryophyta</taxon>
        <taxon>Tracheophyta</taxon>
        <taxon>Spermatophyta</taxon>
        <taxon>Magnoliopsida</taxon>
        <taxon>eudicotyledons</taxon>
        <taxon>Gunneridae</taxon>
        <taxon>Pentapetalae</taxon>
        <taxon>asterids</taxon>
        <taxon>lamiids</taxon>
        <taxon>Lamiales</taxon>
        <taxon>Plantaginaceae</taxon>
        <taxon>Cheloneae</taxon>
        <taxon>Penstemon</taxon>
    </lineage>
</organism>
<comment type="caution">
    <text evidence="1">The sequence shown here is derived from an EMBL/GenBank/DDBJ whole genome shotgun (WGS) entry which is preliminary data.</text>
</comment>
<sequence length="68" mass="7697">MALSGAICWQILGDYMSMNPTILVKFQEQGIQLVYLRNSENLTDKPLPIFPRQTHTSVKDEDIVIGSM</sequence>
<dbReference type="AlphaFoldDB" id="A0ABD3SU97"/>
<dbReference type="Proteomes" id="UP001634393">
    <property type="component" value="Unassembled WGS sequence"/>
</dbReference>
<evidence type="ECO:0000313" key="2">
    <source>
        <dbReference type="Proteomes" id="UP001634393"/>
    </source>
</evidence>
<proteinExistence type="predicted"/>
<protein>
    <submittedName>
        <fullName evidence="1">Uncharacterized protein</fullName>
    </submittedName>
</protein>
<accession>A0ABD3SU97</accession>